<keyword evidence="1" id="KW-1133">Transmembrane helix</keyword>
<keyword evidence="3" id="KW-1185">Reference proteome</keyword>
<gene>
    <name evidence="2" type="ORF">MNOR_LOCUS38889</name>
</gene>
<proteinExistence type="predicted"/>
<sequence length="101" mass="11895">MRITLGTLLHSPVFIDGALHVNCYHLLVLTLSLVGIFKGGVFNNSHLLRSRNCIMEFLDRLHSQFPCPHQTWVFGTIFGMFWIFFFFSFFFFLKFLWSKTP</sequence>
<reference evidence="2 3" key="1">
    <citation type="submission" date="2024-05" db="EMBL/GenBank/DDBJ databases">
        <authorList>
            <person name="Wallberg A."/>
        </authorList>
    </citation>
    <scope>NUCLEOTIDE SEQUENCE [LARGE SCALE GENOMIC DNA]</scope>
</reference>
<name>A0AAV2SL19_MEGNR</name>
<evidence type="ECO:0000256" key="1">
    <source>
        <dbReference type="SAM" id="Phobius"/>
    </source>
</evidence>
<accession>A0AAV2SL19</accession>
<comment type="caution">
    <text evidence="2">The sequence shown here is derived from an EMBL/GenBank/DDBJ whole genome shotgun (WGS) entry which is preliminary data.</text>
</comment>
<dbReference type="EMBL" id="CAXKWB010093622">
    <property type="protein sequence ID" value="CAL4218282.1"/>
    <property type="molecule type" value="Genomic_DNA"/>
</dbReference>
<evidence type="ECO:0000313" key="2">
    <source>
        <dbReference type="EMBL" id="CAL4218282.1"/>
    </source>
</evidence>
<keyword evidence="1" id="KW-0812">Transmembrane</keyword>
<keyword evidence="1" id="KW-0472">Membrane</keyword>
<organism evidence="2 3">
    <name type="scientific">Meganyctiphanes norvegica</name>
    <name type="common">Northern krill</name>
    <name type="synonym">Thysanopoda norvegica</name>
    <dbReference type="NCBI Taxonomy" id="48144"/>
    <lineage>
        <taxon>Eukaryota</taxon>
        <taxon>Metazoa</taxon>
        <taxon>Ecdysozoa</taxon>
        <taxon>Arthropoda</taxon>
        <taxon>Crustacea</taxon>
        <taxon>Multicrustacea</taxon>
        <taxon>Malacostraca</taxon>
        <taxon>Eumalacostraca</taxon>
        <taxon>Eucarida</taxon>
        <taxon>Euphausiacea</taxon>
        <taxon>Euphausiidae</taxon>
        <taxon>Meganyctiphanes</taxon>
    </lineage>
</organism>
<dbReference type="AlphaFoldDB" id="A0AAV2SL19"/>
<feature type="transmembrane region" description="Helical" evidence="1">
    <location>
        <begin position="21"/>
        <end position="42"/>
    </location>
</feature>
<feature type="transmembrane region" description="Helical" evidence="1">
    <location>
        <begin position="72"/>
        <end position="97"/>
    </location>
</feature>
<evidence type="ECO:0000313" key="3">
    <source>
        <dbReference type="Proteomes" id="UP001497623"/>
    </source>
</evidence>
<protein>
    <submittedName>
        <fullName evidence="2">Uncharacterized protein</fullName>
    </submittedName>
</protein>
<dbReference type="Proteomes" id="UP001497623">
    <property type="component" value="Unassembled WGS sequence"/>
</dbReference>